<evidence type="ECO:0000313" key="2">
    <source>
        <dbReference type="Proteomes" id="UP001165960"/>
    </source>
</evidence>
<reference evidence="1" key="1">
    <citation type="submission" date="2022-04" db="EMBL/GenBank/DDBJ databases">
        <title>Genome of the entomopathogenic fungus Entomophthora muscae.</title>
        <authorList>
            <person name="Elya C."/>
            <person name="Lovett B.R."/>
            <person name="Lee E."/>
            <person name="Macias A.M."/>
            <person name="Hajek A.E."/>
            <person name="De Bivort B.L."/>
            <person name="Kasson M.T."/>
            <person name="De Fine Licht H.H."/>
            <person name="Stajich J.E."/>
        </authorList>
    </citation>
    <scope>NUCLEOTIDE SEQUENCE</scope>
    <source>
        <strain evidence="1">Berkeley</strain>
    </source>
</reference>
<proteinExistence type="predicted"/>
<name>A0ACC2U4W7_9FUNG</name>
<sequence length="94" mass="10286">MLELTWVIQGWGRLLYVDSLVVKQAQANSIVVDQLVGSLLRTFNAITVIAPPGHNGLWALLNSEPTHLGVSLWGFINLKFSPVNLAGKTCDMAR</sequence>
<gene>
    <name evidence="1" type="ORF">DSO57_1013110</name>
</gene>
<organism evidence="1 2">
    <name type="scientific">Entomophthora muscae</name>
    <dbReference type="NCBI Taxonomy" id="34485"/>
    <lineage>
        <taxon>Eukaryota</taxon>
        <taxon>Fungi</taxon>
        <taxon>Fungi incertae sedis</taxon>
        <taxon>Zoopagomycota</taxon>
        <taxon>Entomophthoromycotina</taxon>
        <taxon>Entomophthoromycetes</taxon>
        <taxon>Entomophthorales</taxon>
        <taxon>Entomophthoraceae</taxon>
        <taxon>Entomophthora</taxon>
    </lineage>
</organism>
<comment type="caution">
    <text evidence="1">The sequence shown here is derived from an EMBL/GenBank/DDBJ whole genome shotgun (WGS) entry which is preliminary data.</text>
</comment>
<protein>
    <submittedName>
        <fullName evidence="1">Uncharacterized protein</fullName>
    </submittedName>
</protein>
<accession>A0ACC2U4W7</accession>
<evidence type="ECO:0000313" key="1">
    <source>
        <dbReference type="EMBL" id="KAJ9081581.1"/>
    </source>
</evidence>
<dbReference type="Proteomes" id="UP001165960">
    <property type="component" value="Unassembled WGS sequence"/>
</dbReference>
<dbReference type="EMBL" id="QTSX02001468">
    <property type="protein sequence ID" value="KAJ9081581.1"/>
    <property type="molecule type" value="Genomic_DNA"/>
</dbReference>
<keyword evidence="2" id="KW-1185">Reference proteome</keyword>